<dbReference type="Gene3D" id="2.40.50.40">
    <property type="match status" value="1"/>
</dbReference>
<evidence type="ECO:0000256" key="2">
    <source>
        <dbReference type="SAM" id="SignalP"/>
    </source>
</evidence>
<name>A0A8C2XDA6_CYCLU</name>
<evidence type="ECO:0000259" key="3">
    <source>
        <dbReference type="Pfam" id="PF00048"/>
    </source>
</evidence>
<proteinExistence type="predicted"/>
<evidence type="ECO:0000313" key="4">
    <source>
        <dbReference type="Ensembl" id="ENSCLMP00005017032.1"/>
    </source>
</evidence>
<keyword evidence="5" id="KW-1185">Reference proteome</keyword>
<dbReference type="InterPro" id="IPR001811">
    <property type="entry name" value="Chemokine_IL8-like_dom"/>
</dbReference>
<dbReference type="GO" id="GO:0005615">
    <property type="term" value="C:extracellular space"/>
    <property type="evidence" value="ECO:0007669"/>
    <property type="project" value="UniProtKB-KW"/>
</dbReference>
<dbReference type="InterPro" id="IPR036048">
    <property type="entry name" value="Interleukin_8-like_sf"/>
</dbReference>
<accession>A0A8C2XDA6</accession>
<dbReference type="Proteomes" id="UP000694565">
    <property type="component" value="Unplaced"/>
</dbReference>
<feature type="domain" description="Chemokine interleukin-8-like" evidence="3">
    <location>
        <begin position="29"/>
        <end position="84"/>
    </location>
</feature>
<dbReference type="AlphaFoldDB" id="A0A8C2XDA6"/>
<reference evidence="4" key="2">
    <citation type="submission" date="2025-09" db="UniProtKB">
        <authorList>
            <consortium name="Ensembl"/>
        </authorList>
    </citation>
    <scope>IDENTIFICATION</scope>
</reference>
<sequence>RSTMQLCIRRLACLALLAGVLAMTASIFKCCTEVSTKNISAPILGYKIQRKNLPCVRAVIFKTTEGEVCSHWREQWVFKKIKELETHTTQSIRLPSTSRKYTIYDVRGRLSSRVKLLNAT</sequence>
<dbReference type="GO" id="GO:0006955">
    <property type="term" value="P:immune response"/>
    <property type="evidence" value="ECO:0007669"/>
    <property type="project" value="InterPro"/>
</dbReference>
<protein>
    <recommendedName>
        <fullName evidence="3">Chemokine interleukin-8-like domain-containing protein</fullName>
    </recommendedName>
</protein>
<dbReference type="SUPFAM" id="SSF54117">
    <property type="entry name" value="Interleukin 8-like chemokines"/>
    <property type="match status" value="1"/>
</dbReference>
<dbReference type="GeneTree" id="ENSGT00940000171842"/>
<dbReference type="GO" id="GO:0008009">
    <property type="term" value="F:chemokine activity"/>
    <property type="evidence" value="ECO:0007669"/>
    <property type="project" value="InterPro"/>
</dbReference>
<keyword evidence="1" id="KW-0202">Cytokine</keyword>
<dbReference type="Ensembl" id="ENSCLMT00005018034.1">
    <property type="protein sequence ID" value="ENSCLMP00005017032.1"/>
    <property type="gene ID" value="ENSCLMG00005008778.1"/>
</dbReference>
<evidence type="ECO:0000256" key="1">
    <source>
        <dbReference type="ARBA" id="ARBA00022514"/>
    </source>
</evidence>
<dbReference type="Pfam" id="PF00048">
    <property type="entry name" value="IL8"/>
    <property type="match status" value="1"/>
</dbReference>
<feature type="chain" id="PRO_5034572365" description="Chemokine interleukin-8-like domain-containing protein" evidence="2">
    <location>
        <begin position="23"/>
        <end position="120"/>
    </location>
</feature>
<keyword evidence="2" id="KW-0732">Signal</keyword>
<reference evidence="4" key="1">
    <citation type="submission" date="2025-08" db="UniProtKB">
        <authorList>
            <consortium name="Ensembl"/>
        </authorList>
    </citation>
    <scope>IDENTIFICATION</scope>
</reference>
<evidence type="ECO:0000313" key="5">
    <source>
        <dbReference type="Proteomes" id="UP000694565"/>
    </source>
</evidence>
<organism evidence="4 5">
    <name type="scientific">Cyclopterus lumpus</name>
    <name type="common">Lumpsucker</name>
    <dbReference type="NCBI Taxonomy" id="8103"/>
    <lineage>
        <taxon>Eukaryota</taxon>
        <taxon>Metazoa</taxon>
        <taxon>Chordata</taxon>
        <taxon>Craniata</taxon>
        <taxon>Vertebrata</taxon>
        <taxon>Euteleostomi</taxon>
        <taxon>Actinopterygii</taxon>
        <taxon>Neopterygii</taxon>
        <taxon>Teleostei</taxon>
        <taxon>Neoteleostei</taxon>
        <taxon>Acanthomorphata</taxon>
        <taxon>Eupercaria</taxon>
        <taxon>Perciformes</taxon>
        <taxon>Cottioidei</taxon>
        <taxon>Cottales</taxon>
        <taxon>Cyclopteridae</taxon>
        <taxon>Cyclopterus</taxon>
    </lineage>
</organism>
<feature type="signal peptide" evidence="2">
    <location>
        <begin position="1"/>
        <end position="22"/>
    </location>
</feature>